<reference evidence="1" key="1">
    <citation type="submission" date="2022-07" db="EMBL/GenBank/DDBJ databases">
        <title>Genome Sequence of Phlebia brevispora.</title>
        <authorList>
            <person name="Buettner E."/>
        </authorList>
    </citation>
    <scope>NUCLEOTIDE SEQUENCE</scope>
    <source>
        <strain evidence="1">MPL23</strain>
    </source>
</reference>
<accession>A0ACC1T2K7</accession>
<proteinExistence type="predicted"/>
<organism evidence="1 2">
    <name type="scientific">Phlebia brevispora</name>
    <dbReference type="NCBI Taxonomy" id="194682"/>
    <lineage>
        <taxon>Eukaryota</taxon>
        <taxon>Fungi</taxon>
        <taxon>Dikarya</taxon>
        <taxon>Basidiomycota</taxon>
        <taxon>Agaricomycotina</taxon>
        <taxon>Agaricomycetes</taxon>
        <taxon>Polyporales</taxon>
        <taxon>Meruliaceae</taxon>
        <taxon>Phlebia</taxon>
    </lineage>
</organism>
<evidence type="ECO:0000313" key="2">
    <source>
        <dbReference type="Proteomes" id="UP001148662"/>
    </source>
</evidence>
<sequence length="302" mass="34346">MFDNPQLIVKQLKSRTRFHRHHPSHLRLRSNPLNHLHVVLSPASSRTSAPSRDRAGPRRERLDAEASSSSVASSSSQSSLNGGKQADTGLPSPPSSRVTSSSSTSFLGLYPGLEEKLNEAARAHREKELATKKKQIKHRQHIYHNQFKEDVRRDRKKTREEMEKELFNLRKKQGMQSSLREFRGWLAYKERLEMLERRDALSPSPSLVDLSRAKALGPTPRRYSLPESASPAFLERALRNAQATLRSPKPPPPFSPSLDRLSLAHRRKDEEIERRLASQRVAEVHRMTLNVVEDTALTADKP</sequence>
<protein>
    <submittedName>
        <fullName evidence="1">Uncharacterized protein</fullName>
    </submittedName>
</protein>
<comment type="caution">
    <text evidence="1">The sequence shown here is derived from an EMBL/GenBank/DDBJ whole genome shotgun (WGS) entry which is preliminary data.</text>
</comment>
<dbReference type="EMBL" id="JANHOG010000760">
    <property type="protein sequence ID" value="KAJ3551733.1"/>
    <property type="molecule type" value="Genomic_DNA"/>
</dbReference>
<dbReference type="Proteomes" id="UP001148662">
    <property type="component" value="Unassembled WGS sequence"/>
</dbReference>
<gene>
    <name evidence="1" type="ORF">NM688_g4536</name>
</gene>
<keyword evidence="2" id="KW-1185">Reference proteome</keyword>
<evidence type="ECO:0000313" key="1">
    <source>
        <dbReference type="EMBL" id="KAJ3551733.1"/>
    </source>
</evidence>
<name>A0ACC1T2K7_9APHY</name>